<dbReference type="STRING" id="1445510.YC6258_01031"/>
<evidence type="ECO:0000256" key="1">
    <source>
        <dbReference type="ARBA" id="ARBA00004706"/>
    </source>
</evidence>
<keyword evidence="15" id="KW-1185">Reference proteome</keyword>
<dbReference type="PATRIC" id="fig|1445510.3.peg.1007"/>
<sequence length="450" mass="50826">MNINPIDEGRYGSLEMRRLFSKKFKYQTYIEIEKELVIALFEAGEIARHDVDIIIQKAEHYDPDLKAISDIESSTRHEVAAVIKHFSSLCGEAGKYVHFGATSSDILDTTTAIQLKKASTLLERLLTELCELACNHAFEHQDLIMIGRTHGQQALPITLGFKFANWADELSRHLIRFRQIKSRLFVGKLAGAVGASAAIETDDISIESRVMQRLGITAGNISTQIVHRDRIAEFICFSALLASSLDNIATEIRNLQRTEIDELREPFGLAHQIGSSTMPHKRNPVLCENICSLARLLRGMVIPAMENMVSWHERDLANSANERFIIPQACLLLEEILQKAVTIFKDISINRDSIERNLREFGQKYMAEAVMLELIKHGVDRQVAYHELRSLSHLQDSDEFEMLVKNNLLITNTLSISIIEELLKPKNYIGHCAEKAILVAQNVLNEIKNG</sequence>
<dbReference type="SUPFAM" id="SSF48557">
    <property type="entry name" value="L-aspartase-like"/>
    <property type="match status" value="1"/>
</dbReference>
<dbReference type="InterPro" id="IPR004769">
    <property type="entry name" value="Pur_lyase"/>
</dbReference>
<evidence type="ECO:0000256" key="7">
    <source>
        <dbReference type="ARBA" id="ARBA00023239"/>
    </source>
</evidence>
<evidence type="ECO:0000256" key="6">
    <source>
        <dbReference type="ARBA" id="ARBA00022755"/>
    </source>
</evidence>
<comment type="similarity">
    <text evidence="3 12">Belongs to the lyase 1 family. Adenylosuccinate lyase subfamily.</text>
</comment>
<dbReference type="KEGG" id="gsn:YC6258_01031"/>
<dbReference type="PANTHER" id="PTHR43172:SF1">
    <property type="entry name" value="ADENYLOSUCCINATE LYASE"/>
    <property type="match status" value="1"/>
</dbReference>
<dbReference type="Pfam" id="PF00206">
    <property type="entry name" value="Lyase_1"/>
    <property type="match status" value="1"/>
</dbReference>
<dbReference type="GO" id="GO:0006189">
    <property type="term" value="P:'de novo' IMP biosynthetic process"/>
    <property type="evidence" value="ECO:0007669"/>
    <property type="project" value="UniProtKB-UniPathway"/>
</dbReference>
<protein>
    <recommendedName>
        <fullName evidence="5 11">Adenylosuccinate lyase</fullName>
        <shortName evidence="12">ASL</shortName>
        <ecNumber evidence="4 11">4.3.2.2</ecNumber>
    </recommendedName>
    <alternativeName>
        <fullName evidence="9 12">Adenylosuccinase</fullName>
    </alternativeName>
</protein>
<accession>A0A0C5VFV5</accession>
<evidence type="ECO:0000256" key="8">
    <source>
        <dbReference type="ARBA" id="ARBA00024477"/>
    </source>
</evidence>
<evidence type="ECO:0000256" key="11">
    <source>
        <dbReference type="NCBIfam" id="TIGR00928"/>
    </source>
</evidence>
<dbReference type="EMBL" id="CP007142">
    <property type="protein sequence ID" value="AJQ93081.1"/>
    <property type="molecule type" value="Genomic_DNA"/>
</dbReference>
<feature type="domain" description="Adenylosuccinate lyase C-terminal" evidence="13">
    <location>
        <begin position="362"/>
        <end position="440"/>
    </location>
</feature>
<keyword evidence="7 12" id="KW-0456">Lyase</keyword>
<dbReference type="UniPathway" id="UPA00074">
    <property type="reaction ID" value="UER00132"/>
</dbReference>
<evidence type="ECO:0000256" key="2">
    <source>
        <dbReference type="ARBA" id="ARBA00004734"/>
    </source>
</evidence>
<dbReference type="PRINTS" id="PR00149">
    <property type="entry name" value="FUMRATELYASE"/>
</dbReference>
<dbReference type="Gene3D" id="1.10.275.60">
    <property type="match status" value="1"/>
</dbReference>
<evidence type="ECO:0000259" key="13">
    <source>
        <dbReference type="SMART" id="SM00998"/>
    </source>
</evidence>
<dbReference type="Gene3D" id="1.10.40.30">
    <property type="entry name" value="Fumarase/aspartase (C-terminal domain)"/>
    <property type="match status" value="1"/>
</dbReference>
<evidence type="ECO:0000313" key="14">
    <source>
        <dbReference type="EMBL" id="AJQ93081.1"/>
    </source>
</evidence>
<dbReference type="RefSeq" id="WP_044615984.1">
    <property type="nucleotide sequence ID" value="NZ_CP007142.1"/>
</dbReference>
<dbReference type="InterPro" id="IPR000362">
    <property type="entry name" value="Fumarate_lyase_fam"/>
</dbReference>
<dbReference type="GO" id="GO:0044208">
    <property type="term" value="P:'de novo' AMP biosynthetic process"/>
    <property type="evidence" value="ECO:0007669"/>
    <property type="project" value="UniProtKB-UniPathway"/>
</dbReference>
<dbReference type="FunFam" id="1.20.200.10:FF:000008">
    <property type="entry name" value="Adenylosuccinate lyase"/>
    <property type="match status" value="1"/>
</dbReference>
<dbReference type="InterPro" id="IPR008948">
    <property type="entry name" value="L-Aspartase-like"/>
</dbReference>
<dbReference type="Gene3D" id="1.20.200.10">
    <property type="entry name" value="Fumarase/aspartase (Central domain)"/>
    <property type="match status" value="1"/>
</dbReference>
<dbReference type="UniPathway" id="UPA00075">
    <property type="reaction ID" value="UER00336"/>
</dbReference>
<dbReference type="InterPro" id="IPR020557">
    <property type="entry name" value="Fumarate_lyase_CS"/>
</dbReference>
<proteinExistence type="inferred from homology"/>
<dbReference type="OrthoDB" id="9768878at2"/>
<dbReference type="AlphaFoldDB" id="A0A0C5VFV5"/>
<dbReference type="HOGENOM" id="CLU_030949_0_1_6"/>
<comment type="pathway">
    <text evidence="2 12">Purine metabolism; AMP biosynthesis via de novo pathway; AMP from IMP: step 2/2.</text>
</comment>
<name>A0A0C5VFV5_9GAMM</name>
<organism evidence="14 15">
    <name type="scientific">Gynuella sunshinyii YC6258</name>
    <dbReference type="NCBI Taxonomy" id="1445510"/>
    <lineage>
        <taxon>Bacteria</taxon>
        <taxon>Pseudomonadati</taxon>
        <taxon>Pseudomonadota</taxon>
        <taxon>Gammaproteobacteria</taxon>
        <taxon>Oceanospirillales</taxon>
        <taxon>Saccharospirillaceae</taxon>
        <taxon>Gynuella</taxon>
    </lineage>
</organism>
<evidence type="ECO:0000256" key="3">
    <source>
        <dbReference type="ARBA" id="ARBA00008273"/>
    </source>
</evidence>
<evidence type="ECO:0000313" key="15">
    <source>
        <dbReference type="Proteomes" id="UP000032266"/>
    </source>
</evidence>
<dbReference type="InterPro" id="IPR022761">
    <property type="entry name" value="Fumarate_lyase_N"/>
</dbReference>
<dbReference type="Pfam" id="PF10397">
    <property type="entry name" value="ADSL_C"/>
    <property type="match status" value="1"/>
</dbReference>
<comment type="catalytic activity">
    <reaction evidence="8">
        <text>(2S)-2-[5-amino-1-(5-phospho-beta-D-ribosyl)imidazole-4-carboxamido]succinate = 5-amino-1-(5-phospho-beta-D-ribosyl)imidazole-4-carboxamide + fumarate</text>
        <dbReference type="Rhea" id="RHEA:23920"/>
        <dbReference type="ChEBI" id="CHEBI:29806"/>
        <dbReference type="ChEBI" id="CHEBI:58443"/>
        <dbReference type="ChEBI" id="CHEBI:58475"/>
        <dbReference type="EC" id="4.3.2.2"/>
    </reaction>
    <physiologicalReaction direction="left-to-right" evidence="8">
        <dbReference type="Rhea" id="RHEA:23921"/>
    </physiologicalReaction>
</comment>
<dbReference type="GO" id="GO:0005829">
    <property type="term" value="C:cytosol"/>
    <property type="evidence" value="ECO:0007669"/>
    <property type="project" value="TreeGrafter"/>
</dbReference>
<dbReference type="GO" id="GO:0004018">
    <property type="term" value="F:N6-(1,2-dicarboxyethyl)AMP AMP-lyase (fumarate-forming) activity"/>
    <property type="evidence" value="ECO:0007669"/>
    <property type="project" value="UniProtKB-UniRule"/>
</dbReference>
<keyword evidence="6 12" id="KW-0658">Purine biosynthesis</keyword>
<evidence type="ECO:0000256" key="9">
    <source>
        <dbReference type="ARBA" id="ARBA00030717"/>
    </source>
</evidence>
<dbReference type="SMART" id="SM00998">
    <property type="entry name" value="ADSL_C"/>
    <property type="match status" value="1"/>
</dbReference>
<dbReference type="PROSITE" id="PS00163">
    <property type="entry name" value="FUMARATE_LYASES"/>
    <property type="match status" value="1"/>
</dbReference>
<evidence type="ECO:0000256" key="10">
    <source>
        <dbReference type="ARBA" id="ARBA00049115"/>
    </source>
</evidence>
<dbReference type="Proteomes" id="UP000032266">
    <property type="component" value="Chromosome"/>
</dbReference>
<dbReference type="EC" id="4.3.2.2" evidence="4 11"/>
<dbReference type="NCBIfam" id="TIGR00928">
    <property type="entry name" value="purB"/>
    <property type="match status" value="1"/>
</dbReference>
<evidence type="ECO:0000256" key="4">
    <source>
        <dbReference type="ARBA" id="ARBA00012339"/>
    </source>
</evidence>
<dbReference type="InterPro" id="IPR019468">
    <property type="entry name" value="AdenyloSucc_lyase_C"/>
</dbReference>
<reference evidence="14 15" key="1">
    <citation type="submission" date="2014-01" db="EMBL/GenBank/DDBJ databases">
        <title>Full genme sequencing of cellulolytic bacterium Gynuella sunshinyii YC6258T gen. nov., sp. nov.</title>
        <authorList>
            <person name="Khan H."/>
            <person name="Chung E.J."/>
            <person name="Chung Y.R."/>
        </authorList>
    </citation>
    <scope>NUCLEOTIDE SEQUENCE [LARGE SCALE GENOMIC DNA]</scope>
    <source>
        <strain evidence="14 15">YC6258</strain>
    </source>
</reference>
<evidence type="ECO:0000256" key="5">
    <source>
        <dbReference type="ARBA" id="ARBA00017058"/>
    </source>
</evidence>
<gene>
    <name evidence="14" type="ORF">YC6258_01031</name>
</gene>
<dbReference type="CDD" id="cd01360">
    <property type="entry name" value="Adenylsuccinate_lyase_1"/>
    <property type="match status" value="1"/>
</dbReference>
<dbReference type="GO" id="GO:0070626">
    <property type="term" value="F:(S)-2-(5-amino-1-(5-phospho-D-ribosyl)imidazole-4-carboxamido) succinate lyase (fumarate-forming) activity"/>
    <property type="evidence" value="ECO:0007669"/>
    <property type="project" value="TreeGrafter"/>
</dbReference>
<comment type="pathway">
    <text evidence="1 12">Purine metabolism; IMP biosynthesis via de novo pathway; 5-amino-1-(5-phospho-D-ribosyl)imidazole-4-carboxamide from 5-amino-1-(5-phospho-D-ribosyl)imidazole-4-carboxylate: step 2/2.</text>
</comment>
<evidence type="ECO:0000256" key="12">
    <source>
        <dbReference type="RuleBase" id="RU361172"/>
    </source>
</evidence>
<dbReference type="PANTHER" id="PTHR43172">
    <property type="entry name" value="ADENYLOSUCCINATE LYASE"/>
    <property type="match status" value="1"/>
</dbReference>
<comment type="catalytic activity">
    <reaction evidence="10">
        <text>N(6)-(1,2-dicarboxyethyl)-AMP = fumarate + AMP</text>
        <dbReference type="Rhea" id="RHEA:16853"/>
        <dbReference type="ChEBI" id="CHEBI:29806"/>
        <dbReference type="ChEBI" id="CHEBI:57567"/>
        <dbReference type="ChEBI" id="CHEBI:456215"/>
        <dbReference type="EC" id="4.3.2.2"/>
    </reaction>
    <physiologicalReaction direction="left-to-right" evidence="10">
        <dbReference type="Rhea" id="RHEA:16854"/>
    </physiologicalReaction>
</comment>
<dbReference type="PRINTS" id="PR00145">
    <property type="entry name" value="ARGSUCLYASE"/>
</dbReference>